<reference evidence="3 4" key="1">
    <citation type="submission" date="2023-06" db="EMBL/GenBank/DDBJ databases">
        <authorList>
            <person name="Feng G."/>
            <person name="Li J."/>
            <person name="Zhu H."/>
        </authorList>
    </citation>
    <scope>NUCLEOTIDE SEQUENCE [LARGE SCALE GENOMIC DNA]</scope>
    <source>
        <strain evidence="3 4">RHCKG23</strain>
    </source>
</reference>
<feature type="domain" description="Bacterial CdiA-CT RNAse A" evidence="1">
    <location>
        <begin position="10"/>
        <end position="91"/>
    </location>
</feature>
<organism evidence="3 4">
    <name type="scientific">Curtobacterium citri</name>
    <dbReference type="NCBI Taxonomy" id="3055139"/>
    <lineage>
        <taxon>Bacteria</taxon>
        <taxon>Bacillati</taxon>
        <taxon>Actinomycetota</taxon>
        <taxon>Actinomycetes</taxon>
        <taxon>Micrococcales</taxon>
        <taxon>Microbacteriaceae</taxon>
        <taxon>Curtobacterium</taxon>
    </lineage>
</organism>
<dbReference type="InterPro" id="IPR041129">
    <property type="entry name" value="CdiI_2"/>
</dbReference>
<keyword evidence="4" id="KW-1185">Reference proteome</keyword>
<protein>
    <submittedName>
        <fullName evidence="3">Contact-dependent growth inhibition system immunity protein</fullName>
    </submittedName>
</protein>
<dbReference type="Proteomes" id="UP001237823">
    <property type="component" value="Unassembled WGS sequence"/>
</dbReference>
<dbReference type="EMBL" id="JAUCML010000009">
    <property type="protein sequence ID" value="MDM7886060.1"/>
    <property type="molecule type" value="Genomic_DNA"/>
</dbReference>
<dbReference type="Pfam" id="PF18593">
    <property type="entry name" value="CdiI_2"/>
    <property type="match status" value="1"/>
</dbReference>
<feature type="domain" description="CdiI immunity protein" evidence="2">
    <location>
        <begin position="100"/>
        <end position="189"/>
    </location>
</feature>
<dbReference type="Pfam" id="PF18431">
    <property type="entry name" value="RNAse_A_bac"/>
    <property type="match status" value="1"/>
</dbReference>
<sequence>MARTVRTGESYFPSVERANEAVAYALDYNHERIRRWVAEGASRPLRVYAVPGGVTGRGNPFVEPQDLEAVRAVLVRSADSPSGYTVFTAYPAVASITARNFHGFDAFVGTYFHQDWAEEPYSAEQALEDHLASSSPDALSELLEDVRDLDGILPDEAALGGRLIELDCNYVPSDDGMNDRTWLREVAARVERHLGGTDPNVTR</sequence>
<proteinExistence type="predicted"/>
<evidence type="ECO:0000313" key="3">
    <source>
        <dbReference type="EMBL" id="MDM7886060.1"/>
    </source>
</evidence>
<comment type="caution">
    <text evidence="3">The sequence shown here is derived from an EMBL/GenBank/DDBJ whole genome shotgun (WGS) entry which is preliminary data.</text>
</comment>
<accession>A0ABT7T918</accession>
<evidence type="ECO:0000259" key="2">
    <source>
        <dbReference type="Pfam" id="PF18593"/>
    </source>
</evidence>
<name>A0ABT7T918_9MICO</name>
<evidence type="ECO:0000313" key="4">
    <source>
        <dbReference type="Proteomes" id="UP001237823"/>
    </source>
</evidence>
<dbReference type="RefSeq" id="WP_289459376.1">
    <property type="nucleotide sequence ID" value="NZ_JAUCML010000009.1"/>
</dbReference>
<gene>
    <name evidence="3" type="ORF">QUG92_13185</name>
</gene>
<dbReference type="InterPro" id="IPR041436">
    <property type="entry name" value="RNAse_A_bac"/>
</dbReference>
<evidence type="ECO:0000259" key="1">
    <source>
        <dbReference type="Pfam" id="PF18431"/>
    </source>
</evidence>